<dbReference type="Pfam" id="PF20431">
    <property type="entry name" value="E_motif"/>
    <property type="match status" value="1"/>
</dbReference>
<keyword evidence="1" id="KW-0677">Repeat</keyword>
<dbReference type="OrthoDB" id="185373at2759"/>
<dbReference type="GO" id="GO:0009451">
    <property type="term" value="P:RNA modification"/>
    <property type="evidence" value="ECO:0007669"/>
    <property type="project" value="InterPro"/>
</dbReference>
<organism evidence="3 4">
    <name type="scientific">Cuscuta europaea</name>
    <name type="common">European dodder</name>
    <dbReference type="NCBI Taxonomy" id="41803"/>
    <lineage>
        <taxon>Eukaryota</taxon>
        <taxon>Viridiplantae</taxon>
        <taxon>Streptophyta</taxon>
        <taxon>Embryophyta</taxon>
        <taxon>Tracheophyta</taxon>
        <taxon>Spermatophyta</taxon>
        <taxon>Magnoliopsida</taxon>
        <taxon>eudicotyledons</taxon>
        <taxon>Gunneridae</taxon>
        <taxon>Pentapetalae</taxon>
        <taxon>asterids</taxon>
        <taxon>lamiids</taxon>
        <taxon>Solanales</taxon>
        <taxon>Convolvulaceae</taxon>
        <taxon>Cuscuteae</taxon>
        <taxon>Cuscuta</taxon>
        <taxon>Cuscuta subgen. Cuscuta</taxon>
    </lineage>
</organism>
<dbReference type="Pfam" id="PF01535">
    <property type="entry name" value="PPR"/>
    <property type="match status" value="3"/>
</dbReference>
<evidence type="ECO:0000256" key="1">
    <source>
        <dbReference type="ARBA" id="ARBA00022737"/>
    </source>
</evidence>
<feature type="repeat" description="PPR" evidence="2">
    <location>
        <begin position="79"/>
        <end position="113"/>
    </location>
</feature>
<evidence type="ECO:0000313" key="4">
    <source>
        <dbReference type="Proteomes" id="UP001152484"/>
    </source>
</evidence>
<dbReference type="InterPro" id="IPR002885">
    <property type="entry name" value="PPR_rpt"/>
</dbReference>
<gene>
    <name evidence="3" type="ORF">CEURO_LOCUS11373</name>
</gene>
<dbReference type="EMBL" id="CAMAPE010000025">
    <property type="protein sequence ID" value="CAH9090857.1"/>
    <property type="molecule type" value="Genomic_DNA"/>
</dbReference>
<feature type="repeat" description="PPR" evidence="2">
    <location>
        <begin position="180"/>
        <end position="210"/>
    </location>
</feature>
<comment type="caution">
    <text evidence="3">The sequence shown here is derived from an EMBL/GenBank/DDBJ whole genome shotgun (WGS) entry which is preliminary data.</text>
</comment>
<dbReference type="FunFam" id="1.25.40.10:FF:000941">
    <property type="entry name" value="Pentatricopeptide repeat-containing protein At5g15300"/>
    <property type="match status" value="1"/>
</dbReference>
<dbReference type="FunFam" id="1.25.40.10:FF:000242">
    <property type="entry name" value="Pentatricopeptide repeat-containing protein"/>
    <property type="match status" value="1"/>
</dbReference>
<evidence type="ECO:0000313" key="3">
    <source>
        <dbReference type="EMBL" id="CAH9090857.1"/>
    </source>
</evidence>
<dbReference type="PANTHER" id="PTHR47926">
    <property type="entry name" value="PENTATRICOPEPTIDE REPEAT-CONTAINING PROTEIN"/>
    <property type="match status" value="1"/>
</dbReference>
<evidence type="ECO:0008006" key="5">
    <source>
        <dbReference type="Google" id="ProtNLM"/>
    </source>
</evidence>
<dbReference type="GO" id="GO:0003723">
    <property type="term" value="F:RNA binding"/>
    <property type="evidence" value="ECO:0007669"/>
    <property type="project" value="InterPro"/>
</dbReference>
<dbReference type="AlphaFoldDB" id="A0A9P0Z9L1"/>
<protein>
    <recommendedName>
        <fullName evidence="5">Pentatricopeptide repeat-containing protein</fullName>
    </recommendedName>
</protein>
<dbReference type="PANTHER" id="PTHR47926:SF391">
    <property type="entry name" value="TETRATRICOPEPTIDE-LIKE HELICAL DOMAIN SUPERFAMILY"/>
    <property type="match status" value="1"/>
</dbReference>
<sequence>MTRTAITNGSSSFQQCPTTWRIRSCKDFRTLKRIHARLIINGFNSNRSALRELVYVSAVVLSTSIHYAHKLFDQILEPDLFMWNTMLRGSAQSPRPSLAVPLFAKMEKSYVCPDSYTFPFLLKACTRLSWVKTGFATHGKIVKHGFESNMHARNSLIYFHSNCGDLKIATWLFECFAVREVVAWSALTAGYAQRGELEVARKLFDEMPMKDLVSWNVMITGYVKQGKMDSARDLFDMVPMKDVVTWNTIISGYVHSGQQKQALEMYNRMRKAGEQPDEATMLSLLSACTDSGSLDVGEKIHFSITKMINKEELSIFLGNALIDMYARCGSIKSSLQVFHSMNEKDVSSWNLIIRGLAINGHPEESILLFEEMRRLKLKPNEVTFIGVLVACSHSGKVKDGQQYFKIMRAEYNIKPNMKHYGCMVDMLSRAGMLNEAFEFIHRMEIEPNDIIWRNLLGACKVHGQAELGRLANVHLKKSGVCESGDYVLLSNIYASRGEWEGAEKVRKEMDVCGVWKEPGSSLVEAEEKKVFLDFLFD</sequence>
<feature type="repeat" description="PPR" evidence="2">
    <location>
        <begin position="345"/>
        <end position="379"/>
    </location>
</feature>
<dbReference type="Pfam" id="PF13041">
    <property type="entry name" value="PPR_2"/>
    <property type="match status" value="3"/>
</dbReference>
<feature type="repeat" description="PPR" evidence="2">
    <location>
        <begin position="242"/>
        <end position="276"/>
    </location>
</feature>
<dbReference type="InterPro" id="IPR046960">
    <property type="entry name" value="PPR_At4g14850-like_plant"/>
</dbReference>
<dbReference type="NCBIfam" id="TIGR00756">
    <property type="entry name" value="PPR"/>
    <property type="match status" value="5"/>
</dbReference>
<name>A0A9P0Z9L1_CUSEU</name>
<proteinExistence type="predicted"/>
<keyword evidence="4" id="KW-1185">Reference proteome</keyword>
<dbReference type="PROSITE" id="PS51375">
    <property type="entry name" value="PPR"/>
    <property type="match status" value="5"/>
</dbReference>
<reference evidence="3" key="1">
    <citation type="submission" date="2022-07" db="EMBL/GenBank/DDBJ databases">
        <authorList>
            <person name="Macas J."/>
            <person name="Novak P."/>
            <person name="Neumann P."/>
        </authorList>
    </citation>
    <scope>NUCLEOTIDE SEQUENCE</scope>
</reference>
<evidence type="ECO:0000256" key="2">
    <source>
        <dbReference type="PROSITE-ProRule" id="PRU00708"/>
    </source>
</evidence>
<dbReference type="Proteomes" id="UP001152484">
    <property type="component" value="Unassembled WGS sequence"/>
</dbReference>
<dbReference type="FunFam" id="1.25.40.10:FF:000470">
    <property type="entry name" value="Pentatricopeptide repeat-containing protein At5g66520"/>
    <property type="match status" value="1"/>
</dbReference>
<accession>A0A9P0Z9L1</accession>
<feature type="repeat" description="PPR" evidence="2">
    <location>
        <begin position="211"/>
        <end position="241"/>
    </location>
</feature>
<dbReference type="InterPro" id="IPR046848">
    <property type="entry name" value="E_motif"/>
</dbReference>
<dbReference type="Gene3D" id="1.25.40.10">
    <property type="entry name" value="Tetratricopeptide repeat domain"/>
    <property type="match status" value="3"/>
</dbReference>
<dbReference type="InterPro" id="IPR011990">
    <property type="entry name" value="TPR-like_helical_dom_sf"/>
</dbReference>